<keyword evidence="2" id="KW-1185">Reference proteome</keyword>
<organism evidence="1 2">
    <name type="scientific">Pluteus cervinus</name>
    <dbReference type="NCBI Taxonomy" id="181527"/>
    <lineage>
        <taxon>Eukaryota</taxon>
        <taxon>Fungi</taxon>
        <taxon>Dikarya</taxon>
        <taxon>Basidiomycota</taxon>
        <taxon>Agaricomycotina</taxon>
        <taxon>Agaricomycetes</taxon>
        <taxon>Agaricomycetidae</taxon>
        <taxon>Agaricales</taxon>
        <taxon>Pluteineae</taxon>
        <taxon>Pluteaceae</taxon>
        <taxon>Pluteus</taxon>
    </lineage>
</organism>
<reference evidence="1 2" key="1">
    <citation type="journal article" date="2019" name="Nat. Ecol. Evol.">
        <title>Megaphylogeny resolves global patterns of mushroom evolution.</title>
        <authorList>
            <person name="Varga T."/>
            <person name="Krizsan K."/>
            <person name="Foldi C."/>
            <person name="Dima B."/>
            <person name="Sanchez-Garcia M."/>
            <person name="Sanchez-Ramirez S."/>
            <person name="Szollosi G.J."/>
            <person name="Szarkandi J.G."/>
            <person name="Papp V."/>
            <person name="Albert L."/>
            <person name="Andreopoulos W."/>
            <person name="Angelini C."/>
            <person name="Antonin V."/>
            <person name="Barry K.W."/>
            <person name="Bougher N.L."/>
            <person name="Buchanan P."/>
            <person name="Buyck B."/>
            <person name="Bense V."/>
            <person name="Catcheside P."/>
            <person name="Chovatia M."/>
            <person name="Cooper J."/>
            <person name="Damon W."/>
            <person name="Desjardin D."/>
            <person name="Finy P."/>
            <person name="Geml J."/>
            <person name="Haridas S."/>
            <person name="Hughes K."/>
            <person name="Justo A."/>
            <person name="Karasinski D."/>
            <person name="Kautmanova I."/>
            <person name="Kiss B."/>
            <person name="Kocsube S."/>
            <person name="Kotiranta H."/>
            <person name="LaButti K.M."/>
            <person name="Lechner B.E."/>
            <person name="Liimatainen K."/>
            <person name="Lipzen A."/>
            <person name="Lukacs Z."/>
            <person name="Mihaltcheva S."/>
            <person name="Morgado L.N."/>
            <person name="Niskanen T."/>
            <person name="Noordeloos M.E."/>
            <person name="Ohm R.A."/>
            <person name="Ortiz-Santana B."/>
            <person name="Ovrebo C."/>
            <person name="Racz N."/>
            <person name="Riley R."/>
            <person name="Savchenko A."/>
            <person name="Shiryaev A."/>
            <person name="Soop K."/>
            <person name="Spirin V."/>
            <person name="Szebenyi C."/>
            <person name="Tomsovsky M."/>
            <person name="Tulloss R.E."/>
            <person name="Uehling J."/>
            <person name="Grigoriev I.V."/>
            <person name="Vagvolgyi C."/>
            <person name="Papp T."/>
            <person name="Martin F.M."/>
            <person name="Miettinen O."/>
            <person name="Hibbett D.S."/>
            <person name="Nagy L.G."/>
        </authorList>
    </citation>
    <scope>NUCLEOTIDE SEQUENCE [LARGE SCALE GENOMIC DNA]</scope>
    <source>
        <strain evidence="1 2">NL-1719</strain>
    </source>
</reference>
<evidence type="ECO:0000313" key="1">
    <source>
        <dbReference type="EMBL" id="TFK70114.1"/>
    </source>
</evidence>
<protein>
    <submittedName>
        <fullName evidence="1">Uncharacterized protein</fullName>
    </submittedName>
</protein>
<evidence type="ECO:0000313" key="2">
    <source>
        <dbReference type="Proteomes" id="UP000308600"/>
    </source>
</evidence>
<dbReference type="EMBL" id="ML208318">
    <property type="protein sequence ID" value="TFK70114.1"/>
    <property type="molecule type" value="Genomic_DNA"/>
</dbReference>
<proteinExistence type="predicted"/>
<name>A0ACD3AXV5_9AGAR</name>
<sequence length="191" mass="20836">MAIGTYGLTAEATIGNHQISSRSLAITIIIIIIFDSSICMASFSNSGDPIPISKPLEPATDWPTGERVEVIEDGRIEIEVERRDKAGQRDLPSLIGVPSRMPFVGRTPTLTVQLPVHRGVRQLSIHTTYLQHAVEQASGAHLSLGSIQTRGGLVEFRIHQRSLPGLIVVLDKASARGAAQLSFEVFELRRH</sequence>
<gene>
    <name evidence="1" type="ORF">BDN72DRAFT_857158</name>
</gene>
<dbReference type="Proteomes" id="UP000308600">
    <property type="component" value="Unassembled WGS sequence"/>
</dbReference>
<accession>A0ACD3AXV5</accession>